<dbReference type="PROSITE" id="PS51762">
    <property type="entry name" value="GH16_2"/>
    <property type="match status" value="1"/>
</dbReference>
<dbReference type="InterPro" id="IPR050546">
    <property type="entry name" value="Glycosyl_Hydrlase_16"/>
</dbReference>
<accession>A0ABY1Q929</accession>
<dbReference type="InterPro" id="IPR013320">
    <property type="entry name" value="ConA-like_dom_sf"/>
</dbReference>
<dbReference type="NCBIfam" id="NF041449">
    <property type="entry name" value="K_carrageenase"/>
    <property type="match status" value="1"/>
</dbReference>
<evidence type="ECO:0000256" key="2">
    <source>
        <dbReference type="SAM" id="SignalP"/>
    </source>
</evidence>
<keyword evidence="2" id="KW-0732">Signal</keyword>
<dbReference type="Proteomes" id="UP001158067">
    <property type="component" value="Unassembled WGS sequence"/>
</dbReference>
<dbReference type="Gene3D" id="2.60.120.200">
    <property type="match status" value="1"/>
</dbReference>
<dbReference type="PANTHER" id="PTHR10963:SF55">
    <property type="entry name" value="GLYCOSIDE HYDROLASE FAMILY 16 PROTEIN"/>
    <property type="match status" value="1"/>
</dbReference>
<dbReference type="RefSeq" id="WP_283433490.1">
    <property type="nucleotide sequence ID" value="NZ_FXUG01000008.1"/>
</dbReference>
<dbReference type="SUPFAM" id="SSF49899">
    <property type="entry name" value="Concanavalin A-like lectins/glucanases"/>
    <property type="match status" value="1"/>
</dbReference>
<protein>
    <submittedName>
        <fullName evidence="4">Glycosyl hydrolases family 16</fullName>
    </submittedName>
</protein>
<dbReference type="PANTHER" id="PTHR10963">
    <property type="entry name" value="GLYCOSYL HYDROLASE-RELATED"/>
    <property type="match status" value="1"/>
</dbReference>
<feature type="signal peptide" evidence="2">
    <location>
        <begin position="1"/>
        <end position="29"/>
    </location>
</feature>
<evidence type="ECO:0000313" key="5">
    <source>
        <dbReference type="Proteomes" id="UP001158067"/>
    </source>
</evidence>
<evidence type="ECO:0000256" key="1">
    <source>
        <dbReference type="ARBA" id="ARBA00006865"/>
    </source>
</evidence>
<keyword evidence="4" id="KW-0378">Hydrolase</keyword>
<organism evidence="4 5">
    <name type="scientific">Neorhodopirellula lusitana</name>
    <dbReference type="NCBI Taxonomy" id="445327"/>
    <lineage>
        <taxon>Bacteria</taxon>
        <taxon>Pseudomonadati</taxon>
        <taxon>Planctomycetota</taxon>
        <taxon>Planctomycetia</taxon>
        <taxon>Pirellulales</taxon>
        <taxon>Pirellulaceae</taxon>
        <taxon>Neorhodopirellula</taxon>
    </lineage>
</organism>
<feature type="domain" description="GH16" evidence="3">
    <location>
        <begin position="29"/>
        <end position="316"/>
    </location>
</feature>
<dbReference type="EMBL" id="FXUG01000008">
    <property type="protein sequence ID" value="SMP63637.1"/>
    <property type="molecule type" value="Genomic_DNA"/>
</dbReference>
<dbReference type="InterPro" id="IPR000757">
    <property type="entry name" value="Beta-glucanase-like"/>
</dbReference>
<sequence length="316" mass="36579">MFKTKMLAFTAIVLGLIAPTLLPIPHACAQPGTMPQPLQKQQDTAKQDNTKSWELVDDFSDEFNSPNINRDKWFTEMRPWGDRAWTHDNLSQREGSLFIKASYEPHVQKGKRYFYKLGIVQSNKKTTYGYFEARIKGCSRFPGLCPAFWLYSNGDDLNPAYPKVTYSEIDIVEMQQDLWSPITRRNSGIKHIDCNLHTRIINDAGQEVWVRPNDRPDLCQHEWIPPWDPRDDYHVYACENTPEKITWYIDGEKVAEETNLYWHLPMNVTLTLELRPPLIAWAGVDGREPVPSASTADGFPTEMAVDYVRVWNRVNN</sequence>
<evidence type="ECO:0000313" key="4">
    <source>
        <dbReference type="EMBL" id="SMP63637.1"/>
    </source>
</evidence>
<keyword evidence="5" id="KW-1185">Reference proteome</keyword>
<comment type="caution">
    <text evidence="4">The sequence shown here is derived from an EMBL/GenBank/DDBJ whole genome shotgun (WGS) entry which is preliminary data.</text>
</comment>
<comment type="similarity">
    <text evidence="1">Belongs to the glycosyl hydrolase 16 family.</text>
</comment>
<reference evidence="4 5" key="1">
    <citation type="submission" date="2017-05" db="EMBL/GenBank/DDBJ databases">
        <authorList>
            <person name="Varghese N."/>
            <person name="Submissions S."/>
        </authorList>
    </citation>
    <scope>NUCLEOTIDE SEQUENCE [LARGE SCALE GENOMIC DNA]</scope>
    <source>
        <strain evidence="4 5">DSM 25457</strain>
    </source>
</reference>
<proteinExistence type="inferred from homology"/>
<name>A0ABY1Q929_9BACT</name>
<dbReference type="Pfam" id="PF00722">
    <property type="entry name" value="Glyco_hydro_16"/>
    <property type="match status" value="1"/>
</dbReference>
<dbReference type="GO" id="GO:0016787">
    <property type="term" value="F:hydrolase activity"/>
    <property type="evidence" value="ECO:0007669"/>
    <property type="project" value="UniProtKB-KW"/>
</dbReference>
<dbReference type="InterPro" id="IPR048238">
    <property type="entry name" value="K-carrageenase"/>
</dbReference>
<gene>
    <name evidence="4" type="ORF">SAMN06265222_108121</name>
</gene>
<feature type="chain" id="PRO_5046013731" evidence="2">
    <location>
        <begin position="30"/>
        <end position="316"/>
    </location>
</feature>
<evidence type="ECO:0000259" key="3">
    <source>
        <dbReference type="PROSITE" id="PS51762"/>
    </source>
</evidence>